<feature type="compositionally biased region" description="Low complexity" evidence="1">
    <location>
        <begin position="216"/>
        <end position="239"/>
    </location>
</feature>
<protein>
    <submittedName>
        <fullName evidence="2">DUF3106 domain-containing protein</fullName>
    </submittedName>
</protein>
<organism evidence="2 3">
    <name type="scientific">Undibacterium parvum</name>
    <dbReference type="NCBI Taxonomy" id="401471"/>
    <lineage>
        <taxon>Bacteria</taxon>
        <taxon>Pseudomonadati</taxon>
        <taxon>Pseudomonadota</taxon>
        <taxon>Betaproteobacteria</taxon>
        <taxon>Burkholderiales</taxon>
        <taxon>Oxalobacteraceae</taxon>
        <taxon>Undibacterium</taxon>
    </lineage>
</organism>
<evidence type="ECO:0000256" key="1">
    <source>
        <dbReference type="SAM" id="MobiDB-lite"/>
    </source>
</evidence>
<feature type="compositionally biased region" description="Pro residues" evidence="1">
    <location>
        <begin position="185"/>
        <end position="202"/>
    </location>
</feature>
<proteinExistence type="predicted"/>
<gene>
    <name evidence="2" type="ORF">EJN92_20800</name>
</gene>
<evidence type="ECO:0000313" key="2">
    <source>
        <dbReference type="EMBL" id="AZP14222.1"/>
    </source>
</evidence>
<dbReference type="InterPro" id="IPR021455">
    <property type="entry name" value="DUF3106"/>
</dbReference>
<dbReference type="Proteomes" id="UP000275663">
    <property type="component" value="Chromosome"/>
</dbReference>
<keyword evidence="3" id="KW-1185">Reference proteome</keyword>
<dbReference type="KEGG" id="upv:EJN92_20800"/>
<feature type="compositionally biased region" description="Polar residues" evidence="1">
    <location>
        <begin position="159"/>
        <end position="174"/>
    </location>
</feature>
<reference evidence="2 3" key="1">
    <citation type="journal article" date="2011" name="Int. J. Syst. Evol. Microbiol.">
        <title>Description of Undibacterium oligocarboniphilum sp. nov., isolated from purified water, and Undibacterium pigrum strain CCUG 49012 as the type strain of Undibacterium parvum sp. nov., and emended descriptions of the genus Undibacterium and the species Undibacterium pigrum.</title>
        <authorList>
            <person name="Eder W."/>
            <person name="Wanner G."/>
            <person name="Ludwig W."/>
            <person name="Busse H.J."/>
            <person name="Ziemke-Kageler F."/>
            <person name="Lang E."/>
        </authorList>
    </citation>
    <scope>NUCLEOTIDE SEQUENCE [LARGE SCALE GENOMIC DNA]</scope>
    <source>
        <strain evidence="2 3">DSM 23061</strain>
    </source>
</reference>
<feature type="region of interest" description="Disordered" evidence="1">
    <location>
        <begin position="159"/>
        <end position="239"/>
    </location>
</feature>
<dbReference type="AlphaFoldDB" id="A0A3Q9BTP1"/>
<dbReference type="EMBL" id="CP034464">
    <property type="protein sequence ID" value="AZP14222.1"/>
    <property type="molecule type" value="Genomic_DNA"/>
</dbReference>
<accession>A0A3Q9BTP1</accession>
<name>A0A3Q9BTP1_9BURK</name>
<sequence>MNVRFPALNLSIKLQLFLFSLLVTGTSTVLATNGLPAATALQKPTTPNSTTVASKPLWASLSPQQKLALSPLSAEWDKIDEVRKKKWLEIAAKYPNMKPDEQTRVQERIRDWVKLSPEQRMQARENFAQTTQIKPEQKSAQWQQYQQLSEEQKKQLANEVSSKKSITNIPSESQRVVKPLAPIRVGPPPTAKSSPKPVPSPLATPIVETASTGEQSTPTSTPTPPATTNSAAASQAASK</sequence>
<evidence type="ECO:0000313" key="3">
    <source>
        <dbReference type="Proteomes" id="UP000275663"/>
    </source>
</evidence>
<dbReference type="Pfam" id="PF11304">
    <property type="entry name" value="DUF3106"/>
    <property type="match status" value="1"/>
</dbReference>